<dbReference type="InterPro" id="IPR014292">
    <property type="entry name" value="Acyl_transf_WS/DGAT"/>
</dbReference>
<dbReference type="NCBIfam" id="TIGR02946">
    <property type="entry name" value="acyl_WS_DGAT"/>
    <property type="match status" value="1"/>
</dbReference>
<comment type="catalytic activity">
    <reaction evidence="10 11">
        <text>an acyl-CoA + a 1,2-diacyl-sn-glycerol = a triacyl-sn-glycerol + CoA</text>
        <dbReference type="Rhea" id="RHEA:10868"/>
        <dbReference type="ChEBI" id="CHEBI:17815"/>
        <dbReference type="ChEBI" id="CHEBI:57287"/>
        <dbReference type="ChEBI" id="CHEBI:58342"/>
        <dbReference type="ChEBI" id="CHEBI:64615"/>
        <dbReference type="EC" id="2.3.1.20"/>
    </reaction>
</comment>
<feature type="domain" description="O-acyltransferase WSD1 C-terminal" evidence="13">
    <location>
        <begin position="315"/>
        <end position="459"/>
    </location>
</feature>
<evidence type="ECO:0000256" key="3">
    <source>
        <dbReference type="ARBA" id="ARBA00009587"/>
    </source>
</evidence>
<dbReference type="AlphaFoldDB" id="A0A839E1Z8"/>
<evidence type="ECO:0000256" key="9">
    <source>
        <dbReference type="ARBA" id="ARBA00023315"/>
    </source>
</evidence>
<dbReference type="Pfam" id="PF06974">
    <property type="entry name" value="WS_DGAT_C"/>
    <property type="match status" value="1"/>
</dbReference>
<evidence type="ECO:0000313" key="14">
    <source>
        <dbReference type="EMBL" id="MBA8824968.1"/>
    </source>
</evidence>
<sequence length="464" mass="51068">MRTGEMSALDTAFLCLEHPSTPMHIGAVAIFEPHREADTTRVTGLLSERVRRVPQLHRRIRTSWFPWTNPYWETDRRFRAEEHVRVHELPWPGGPGELTDLASRVAAEPLDLSRPPWELHVITGLQHGRFALLIKLHHALADGARAVEIGLGLLDGFEVKAAPRSSSTPQPNDAPERGWVSIAREGLTSLSRPERLARTTATVANECHRMLRRSSRALDIGRSVAEHARLPASDSPLLALPSTNKRVELLSLETQDLRRLRTRHGGTTNDMLLAVITGALRLWLTSRGHHVDDLTLRALIPVNHRSRAAGRTGNNQLSGYLCDLPVSEPDPEVRLRAVRESMTRNKSTNPLRGPGALPVLAEQLPAATHRLMTRAVGHCAPLLFDTVITNVPLPNVPAALDGAGLRELYPLVPVAAGHSLSIAASQYRDRVHVGLQAGREALPDIEKLNEALPHALAELDDLPS</sequence>
<reference evidence="14 15" key="1">
    <citation type="submission" date="2020-07" db="EMBL/GenBank/DDBJ databases">
        <title>Sequencing the genomes of 1000 actinobacteria strains.</title>
        <authorList>
            <person name="Klenk H.-P."/>
        </authorList>
    </citation>
    <scope>NUCLEOTIDE SEQUENCE [LARGE SCALE GENOMIC DNA]</scope>
    <source>
        <strain evidence="14 15">DSM 45975</strain>
    </source>
</reference>
<keyword evidence="7 11" id="KW-0319">Glycerol metabolism</keyword>
<evidence type="ECO:0000259" key="12">
    <source>
        <dbReference type="Pfam" id="PF03007"/>
    </source>
</evidence>
<dbReference type="GO" id="GO:0006071">
    <property type="term" value="P:glycerol metabolic process"/>
    <property type="evidence" value="ECO:0007669"/>
    <property type="project" value="UniProtKB-KW"/>
</dbReference>
<dbReference type="InterPro" id="IPR045034">
    <property type="entry name" value="O-acyltransferase_WSD1-like"/>
</dbReference>
<dbReference type="InterPro" id="IPR009721">
    <property type="entry name" value="O-acyltransferase_WSD1_C"/>
</dbReference>
<dbReference type="RefSeq" id="WP_182544141.1">
    <property type="nucleotide sequence ID" value="NZ_JACGWZ010000002.1"/>
</dbReference>
<evidence type="ECO:0000256" key="2">
    <source>
        <dbReference type="ARBA" id="ARBA00005189"/>
    </source>
</evidence>
<dbReference type="Proteomes" id="UP000569329">
    <property type="component" value="Unassembled WGS sequence"/>
</dbReference>
<evidence type="ECO:0000256" key="8">
    <source>
        <dbReference type="ARBA" id="ARBA00023098"/>
    </source>
</evidence>
<dbReference type="PANTHER" id="PTHR31650:SF1">
    <property type="entry name" value="WAX ESTER SYNTHASE_DIACYLGLYCEROL ACYLTRANSFERASE 4-RELATED"/>
    <property type="match status" value="1"/>
</dbReference>
<dbReference type="EMBL" id="JACGWZ010000002">
    <property type="protein sequence ID" value="MBA8824968.1"/>
    <property type="molecule type" value="Genomic_DNA"/>
</dbReference>
<evidence type="ECO:0000256" key="6">
    <source>
        <dbReference type="ARBA" id="ARBA00022679"/>
    </source>
</evidence>
<keyword evidence="9 11" id="KW-0012">Acyltransferase</keyword>
<evidence type="ECO:0000313" key="15">
    <source>
        <dbReference type="Proteomes" id="UP000569329"/>
    </source>
</evidence>
<evidence type="ECO:0000259" key="13">
    <source>
        <dbReference type="Pfam" id="PF06974"/>
    </source>
</evidence>
<dbReference type="PANTHER" id="PTHR31650">
    <property type="entry name" value="O-ACYLTRANSFERASE (WSD1-LIKE) FAMILY PROTEIN"/>
    <property type="match status" value="1"/>
</dbReference>
<accession>A0A839E1Z8</accession>
<evidence type="ECO:0000256" key="11">
    <source>
        <dbReference type="RuleBase" id="RU361241"/>
    </source>
</evidence>
<comment type="pathway">
    <text evidence="2">Lipid metabolism.</text>
</comment>
<evidence type="ECO:0000256" key="7">
    <source>
        <dbReference type="ARBA" id="ARBA00022798"/>
    </source>
</evidence>
<evidence type="ECO:0000256" key="10">
    <source>
        <dbReference type="ARBA" id="ARBA00048109"/>
    </source>
</evidence>
<feature type="domain" description="O-acyltransferase WSD1-like N-terminal" evidence="12">
    <location>
        <begin position="6"/>
        <end position="271"/>
    </location>
</feature>
<dbReference type="Pfam" id="PF03007">
    <property type="entry name" value="WS_DGAT_cat"/>
    <property type="match status" value="1"/>
</dbReference>
<keyword evidence="15" id="KW-1185">Reference proteome</keyword>
<comment type="similarity">
    <text evidence="3 11">Belongs to the long-chain O-acyltransferase family.</text>
</comment>
<dbReference type="GO" id="GO:0071731">
    <property type="term" value="P:response to nitric oxide"/>
    <property type="evidence" value="ECO:0007669"/>
    <property type="project" value="TreeGrafter"/>
</dbReference>
<dbReference type="UniPathway" id="UPA00282"/>
<comment type="pathway">
    <text evidence="1 11">Glycerolipid metabolism; triacylglycerol biosynthesis.</text>
</comment>
<name>A0A839E1Z8_9PSEU</name>
<dbReference type="GO" id="GO:0004144">
    <property type="term" value="F:diacylglycerol O-acyltransferase activity"/>
    <property type="evidence" value="ECO:0007669"/>
    <property type="project" value="UniProtKB-EC"/>
</dbReference>
<dbReference type="GO" id="GO:0001666">
    <property type="term" value="P:response to hypoxia"/>
    <property type="evidence" value="ECO:0007669"/>
    <property type="project" value="TreeGrafter"/>
</dbReference>
<keyword evidence="8 11" id="KW-0443">Lipid metabolism</keyword>
<evidence type="ECO:0000256" key="1">
    <source>
        <dbReference type="ARBA" id="ARBA00004771"/>
    </source>
</evidence>
<dbReference type="GO" id="GO:0005886">
    <property type="term" value="C:plasma membrane"/>
    <property type="evidence" value="ECO:0007669"/>
    <property type="project" value="TreeGrafter"/>
</dbReference>
<evidence type="ECO:0000256" key="5">
    <source>
        <dbReference type="ARBA" id="ARBA00022516"/>
    </source>
</evidence>
<proteinExistence type="inferred from homology"/>
<dbReference type="GO" id="GO:0019432">
    <property type="term" value="P:triglyceride biosynthetic process"/>
    <property type="evidence" value="ECO:0007669"/>
    <property type="project" value="UniProtKB-UniPathway"/>
</dbReference>
<dbReference type="Gene3D" id="3.30.559.10">
    <property type="entry name" value="Chloramphenicol acetyltransferase-like domain"/>
    <property type="match status" value="1"/>
</dbReference>
<keyword evidence="5 11" id="KW-0444">Lipid biosynthesis</keyword>
<organism evidence="14 15">
    <name type="scientific">Halosaccharopolyspora lacisalsi</name>
    <dbReference type="NCBI Taxonomy" id="1000566"/>
    <lineage>
        <taxon>Bacteria</taxon>
        <taxon>Bacillati</taxon>
        <taxon>Actinomycetota</taxon>
        <taxon>Actinomycetes</taxon>
        <taxon>Pseudonocardiales</taxon>
        <taxon>Pseudonocardiaceae</taxon>
        <taxon>Halosaccharopolyspora</taxon>
    </lineage>
</organism>
<dbReference type="InterPro" id="IPR004255">
    <property type="entry name" value="O-acyltransferase_WSD1_N"/>
</dbReference>
<protein>
    <recommendedName>
        <fullName evidence="4 11">Diacylglycerol O-acyltransferase</fullName>
        <ecNumber evidence="4 11">2.3.1.20</ecNumber>
    </recommendedName>
</protein>
<gene>
    <name evidence="14" type="ORF">FHX42_002315</name>
</gene>
<keyword evidence="6 11" id="KW-0808">Transferase</keyword>
<dbReference type="SUPFAM" id="SSF52777">
    <property type="entry name" value="CoA-dependent acyltransferases"/>
    <property type="match status" value="1"/>
</dbReference>
<comment type="caution">
    <text evidence="14">The sequence shown here is derived from an EMBL/GenBank/DDBJ whole genome shotgun (WGS) entry which is preliminary data.</text>
</comment>
<dbReference type="GO" id="GO:0051701">
    <property type="term" value="P:biological process involved in interaction with host"/>
    <property type="evidence" value="ECO:0007669"/>
    <property type="project" value="TreeGrafter"/>
</dbReference>
<dbReference type="InterPro" id="IPR023213">
    <property type="entry name" value="CAT-like_dom_sf"/>
</dbReference>
<evidence type="ECO:0000256" key="4">
    <source>
        <dbReference type="ARBA" id="ARBA00013244"/>
    </source>
</evidence>
<dbReference type="EC" id="2.3.1.20" evidence="4 11"/>